<sequence>MTDFTEAPYLLADPSRCGHVTLLGAGPGDPELLTLKGAKALQRASLLLYDALVSEEVLALAPPTAERLYVGKQASRHALPQEQIIELMLRLARSGRSLVRLKGGDGYIFGRGGEEALALAEAGVPFDVIPGLSAAQGAGASAGIPLTHRDHAGALVFATGHLRADRQAVDLDWEALARPRQTLVIYMGVGTLPIICRELVAHGLAADTPAAIVERATMPDERCLTGTVTTLPILAALQKVRTPALIVIGSVVGLRPLLAQRRREVRELQACA</sequence>
<dbReference type="InterPro" id="IPR035996">
    <property type="entry name" value="4pyrrol_Methylase_sf"/>
</dbReference>
<dbReference type="NCBIfam" id="NF004790">
    <property type="entry name" value="PRK06136.1"/>
    <property type="match status" value="1"/>
</dbReference>
<dbReference type="SUPFAM" id="SSF53790">
    <property type="entry name" value="Tetrapyrrole methylase"/>
    <property type="match status" value="1"/>
</dbReference>
<keyword evidence="4 11" id="KW-0489">Methyltransferase</keyword>
<evidence type="ECO:0000256" key="3">
    <source>
        <dbReference type="ARBA" id="ARBA00022573"/>
    </source>
</evidence>
<evidence type="ECO:0000256" key="8">
    <source>
        <dbReference type="ARBA" id="ARBA00025705"/>
    </source>
</evidence>
<evidence type="ECO:0000256" key="7">
    <source>
        <dbReference type="ARBA" id="ARBA00023244"/>
    </source>
</evidence>
<keyword evidence="7" id="KW-0627">Porphyrin biosynthesis</keyword>
<dbReference type="InterPro" id="IPR050161">
    <property type="entry name" value="Siro_Cobalamin_biosynth"/>
</dbReference>
<dbReference type="Gene3D" id="3.40.1010.10">
    <property type="entry name" value="Cobalt-precorrin-4 Transmethylase, Domain 1"/>
    <property type="match status" value="1"/>
</dbReference>
<dbReference type="EC" id="2.1.1.107" evidence="2"/>
<evidence type="ECO:0000256" key="5">
    <source>
        <dbReference type="ARBA" id="ARBA00022679"/>
    </source>
</evidence>
<evidence type="ECO:0000313" key="12">
    <source>
        <dbReference type="Proteomes" id="UP000295106"/>
    </source>
</evidence>
<comment type="pathway">
    <text evidence="8">Porphyrin-containing compound metabolism; siroheme biosynthesis; precorrin-2 from uroporphyrinogen III: step 1/1.</text>
</comment>
<dbReference type="GO" id="GO:0004851">
    <property type="term" value="F:uroporphyrin-III C-methyltransferase activity"/>
    <property type="evidence" value="ECO:0007669"/>
    <property type="project" value="UniProtKB-EC"/>
</dbReference>
<keyword evidence="5 11" id="KW-0808">Transferase</keyword>
<evidence type="ECO:0000313" key="11">
    <source>
        <dbReference type="EMBL" id="TCP05344.1"/>
    </source>
</evidence>
<dbReference type="PROSITE" id="PS00839">
    <property type="entry name" value="SUMT_1"/>
    <property type="match status" value="1"/>
</dbReference>
<dbReference type="CDD" id="cd11642">
    <property type="entry name" value="SUMT"/>
    <property type="match status" value="1"/>
</dbReference>
<dbReference type="GO" id="GO:0009236">
    <property type="term" value="P:cobalamin biosynthetic process"/>
    <property type="evidence" value="ECO:0007669"/>
    <property type="project" value="UniProtKB-KW"/>
</dbReference>
<dbReference type="Pfam" id="PF00590">
    <property type="entry name" value="TP_methylase"/>
    <property type="match status" value="1"/>
</dbReference>
<evidence type="ECO:0000256" key="6">
    <source>
        <dbReference type="ARBA" id="ARBA00022691"/>
    </source>
</evidence>
<dbReference type="FunFam" id="3.30.950.10:FF:000001">
    <property type="entry name" value="Siroheme synthase"/>
    <property type="match status" value="1"/>
</dbReference>
<dbReference type="GO" id="GO:0032259">
    <property type="term" value="P:methylation"/>
    <property type="evidence" value="ECO:0007669"/>
    <property type="project" value="UniProtKB-KW"/>
</dbReference>
<protein>
    <recommendedName>
        <fullName evidence="2">uroporphyrinogen-III C-methyltransferase</fullName>
        <ecNumber evidence="2">2.1.1.107</ecNumber>
    </recommendedName>
</protein>
<name>A0A4R2MKN4_RUBGE</name>
<dbReference type="PANTHER" id="PTHR45790:SF3">
    <property type="entry name" value="S-ADENOSYL-L-METHIONINE-DEPENDENT UROPORPHYRINOGEN III METHYLTRANSFERASE, CHLOROPLASTIC"/>
    <property type="match status" value="1"/>
</dbReference>
<accession>A0A4R2MKN4</accession>
<dbReference type="NCBIfam" id="TIGR01469">
    <property type="entry name" value="cobA_cysG_Cterm"/>
    <property type="match status" value="1"/>
</dbReference>
<dbReference type="InterPro" id="IPR014776">
    <property type="entry name" value="4pyrrole_Mease_sub2"/>
</dbReference>
<evidence type="ECO:0000256" key="4">
    <source>
        <dbReference type="ARBA" id="ARBA00022603"/>
    </source>
</evidence>
<dbReference type="OrthoDB" id="9815856at2"/>
<dbReference type="InterPro" id="IPR006366">
    <property type="entry name" value="CobA/CysG_C"/>
</dbReference>
<comment type="similarity">
    <text evidence="1">Belongs to the precorrin methyltransferase family.</text>
</comment>
<dbReference type="PANTHER" id="PTHR45790">
    <property type="entry name" value="SIROHEME SYNTHASE-RELATED"/>
    <property type="match status" value="1"/>
</dbReference>
<feature type="domain" description="Tetrapyrrole methylase" evidence="10">
    <location>
        <begin position="20"/>
        <end position="231"/>
    </location>
</feature>
<dbReference type="GO" id="GO:0019354">
    <property type="term" value="P:siroheme biosynthetic process"/>
    <property type="evidence" value="ECO:0007669"/>
    <property type="project" value="UniProtKB-UniPathway"/>
</dbReference>
<dbReference type="Gene3D" id="3.30.950.10">
    <property type="entry name" value="Methyltransferase, Cobalt-precorrin-4 Transmethylase, Domain 2"/>
    <property type="match status" value="1"/>
</dbReference>
<reference evidence="11 12" key="1">
    <citation type="submission" date="2019-03" db="EMBL/GenBank/DDBJ databases">
        <title>Genomic Encyclopedia of Type Strains, Phase IV (KMG-IV): sequencing the most valuable type-strain genomes for metagenomic binning, comparative biology and taxonomic classification.</title>
        <authorList>
            <person name="Goeker M."/>
        </authorList>
    </citation>
    <scope>NUCLEOTIDE SEQUENCE [LARGE SCALE GENOMIC DNA]</scope>
    <source>
        <strain evidence="11 12">DSM 1709</strain>
    </source>
</reference>
<keyword evidence="3" id="KW-0169">Cobalamin biosynthesis</keyword>
<evidence type="ECO:0000259" key="10">
    <source>
        <dbReference type="Pfam" id="PF00590"/>
    </source>
</evidence>
<dbReference type="RefSeq" id="WP_132644354.1">
    <property type="nucleotide sequence ID" value="NZ_CP181386.1"/>
</dbReference>
<dbReference type="InterPro" id="IPR000878">
    <property type="entry name" value="4pyrrol_Mease"/>
</dbReference>
<evidence type="ECO:0000256" key="1">
    <source>
        <dbReference type="ARBA" id="ARBA00005879"/>
    </source>
</evidence>
<dbReference type="InterPro" id="IPR014777">
    <property type="entry name" value="4pyrrole_Mease_sub1"/>
</dbReference>
<dbReference type="EMBL" id="SLXD01000001">
    <property type="protein sequence ID" value="TCP05344.1"/>
    <property type="molecule type" value="Genomic_DNA"/>
</dbReference>
<evidence type="ECO:0000256" key="9">
    <source>
        <dbReference type="ARBA" id="ARBA00060548"/>
    </source>
</evidence>
<dbReference type="Proteomes" id="UP000295106">
    <property type="component" value="Unassembled WGS sequence"/>
</dbReference>
<gene>
    <name evidence="11" type="ORF">EV684_101216</name>
</gene>
<evidence type="ECO:0000256" key="2">
    <source>
        <dbReference type="ARBA" id="ARBA00012162"/>
    </source>
</evidence>
<dbReference type="FunFam" id="3.40.1010.10:FF:000001">
    <property type="entry name" value="Siroheme synthase"/>
    <property type="match status" value="1"/>
</dbReference>
<dbReference type="InterPro" id="IPR003043">
    <property type="entry name" value="Uropor_MeTrfase_CS"/>
</dbReference>
<comment type="caution">
    <text evidence="11">The sequence shown here is derived from an EMBL/GenBank/DDBJ whole genome shotgun (WGS) entry which is preliminary data.</text>
</comment>
<proteinExistence type="inferred from homology"/>
<keyword evidence="6" id="KW-0949">S-adenosyl-L-methionine</keyword>
<comment type="pathway">
    <text evidence="9">Cofactor biosynthesis; adenosylcobalamin biosynthesis; precorrin-2 from uroporphyrinogen III: step 1/1.</text>
</comment>
<dbReference type="GeneID" id="99686944"/>
<dbReference type="AlphaFoldDB" id="A0A4R2MKN4"/>
<organism evidence="11 12">
    <name type="scientific">Rubrivivax gelatinosus</name>
    <name type="common">Rhodocyclus gelatinosus</name>
    <name type="synonym">Rhodopseudomonas gelatinosa</name>
    <dbReference type="NCBI Taxonomy" id="28068"/>
    <lineage>
        <taxon>Bacteria</taxon>
        <taxon>Pseudomonadati</taxon>
        <taxon>Pseudomonadota</taxon>
        <taxon>Betaproteobacteria</taxon>
        <taxon>Burkholderiales</taxon>
        <taxon>Sphaerotilaceae</taxon>
        <taxon>Rubrivivax</taxon>
    </lineage>
</organism>
<dbReference type="UniPathway" id="UPA00262">
    <property type="reaction ID" value="UER00211"/>
</dbReference>